<dbReference type="NCBIfam" id="TIGR01135">
    <property type="entry name" value="glmS"/>
    <property type="match status" value="1"/>
</dbReference>
<gene>
    <name evidence="9 13" type="primary">glmS</name>
    <name evidence="13" type="ORF">ENT82_00630</name>
    <name evidence="12" type="ORF">ENU43_00275</name>
</gene>
<evidence type="ECO:0000259" key="11">
    <source>
        <dbReference type="PROSITE" id="PS51464"/>
    </source>
</evidence>
<dbReference type="EC" id="2.6.1.16" evidence="2 9"/>
<dbReference type="PANTHER" id="PTHR10937">
    <property type="entry name" value="GLUCOSAMINE--FRUCTOSE-6-PHOSPHATE AMINOTRANSFERASE, ISOMERIZING"/>
    <property type="match status" value="1"/>
</dbReference>
<dbReference type="FunFam" id="3.60.20.10:FF:000006">
    <property type="entry name" value="Glutamine--fructose-6-phosphate aminotransferase [isomerizing]"/>
    <property type="match status" value="1"/>
</dbReference>
<evidence type="ECO:0000256" key="3">
    <source>
        <dbReference type="ARBA" id="ARBA00016090"/>
    </source>
</evidence>
<dbReference type="CDD" id="cd05008">
    <property type="entry name" value="SIS_GlmS_GlmD_1"/>
    <property type="match status" value="1"/>
</dbReference>
<evidence type="ECO:0000256" key="7">
    <source>
        <dbReference type="ARBA" id="ARBA00022962"/>
    </source>
</evidence>
<dbReference type="GO" id="GO:0006487">
    <property type="term" value="P:protein N-linked glycosylation"/>
    <property type="evidence" value="ECO:0007669"/>
    <property type="project" value="TreeGrafter"/>
</dbReference>
<dbReference type="AlphaFoldDB" id="A0A7C4DYT3"/>
<evidence type="ECO:0000256" key="5">
    <source>
        <dbReference type="ARBA" id="ARBA00022679"/>
    </source>
</evidence>
<dbReference type="InterPro" id="IPR029055">
    <property type="entry name" value="Ntn_hydrolases_N"/>
</dbReference>
<dbReference type="InterPro" id="IPR005855">
    <property type="entry name" value="GFAT"/>
</dbReference>
<dbReference type="Pfam" id="PF01380">
    <property type="entry name" value="SIS"/>
    <property type="match status" value="2"/>
</dbReference>
<dbReference type="InterPro" id="IPR046348">
    <property type="entry name" value="SIS_dom_sf"/>
</dbReference>
<feature type="domain" description="SIS" evidence="11">
    <location>
        <begin position="280"/>
        <end position="420"/>
    </location>
</feature>
<protein>
    <recommendedName>
        <fullName evidence="3 9">Glutamine--fructose-6-phosphate aminotransferase [isomerizing]</fullName>
        <ecNumber evidence="2 9">2.6.1.16</ecNumber>
    </recommendedName>
    <alternativeName>
        <fullName evidence="9">D-fructose-6-phosphate amidotransferase</fullName>
    </alternativeName>
    <alternativeName>
        <fullName evidence="9">GFAT</fullName>
    </alternativeName>
    <alternativeName>
        <fullName evidence="9">Glucosamine-6-phosphate synthase</fullName>
    </alternativeName>
    <alternativeName>
        <fullName evidence="9">Hexosephosphate aminotransferase</fullName>
    </alternativeName>
    <alternativeName>
        <fullName evidence="9">L-glutamine--D-fructose-6-phosphate amidotransferase</fullName>
    </alternativeName>
</protein>
<evidence type="ECO:0000259" key="10">
    <source>
        <dbReference type="PROSITE" id="PS51278"/>
    </source>
</evidence>
<dbReference type="InterPro" id="IPR035466">
    <property type="entry name" value="GlmS/AgaS_SIS"/>
</dbReference>
<dbReference type="GO" id="GO:0004360">
    <property type="term" value="F:glutamine-fructose-6-phosphate transaminase (isomerizing) activity"/>
    <property type="evidence" value="ECO:0007669"/>
    <property type="project" value="UniProtKB-UniRule"/>
</dbReference>
<dbReference type="InterPro" id="IPR047084">
    <property type="entry name" value="GFAT_N"/>
</dbReference>
<feature type="initiator methionine" description="Removed" evidence="9">
    <location>
        <position position="1"/>
    </location>
</feature>
<evidence type="ECO:0000256" key="4">
    <source>
        <dbReference type="ARBA" id="ARBA00022576"/>
    </source>
</evidence>
<dbReference type="PANTHER" id="PTHR10937:SF0">
    <property type="entry name" value="GLUTAMINE--FRUCTOSE-6-PHOSPHATE TRANSAMINASE (ISOMERIZING)"/>
    <property type="match status" value="1"/>
</dbReference>
<dbReference type="PROSITE" id="PS51464">
    <property type="entry name" value="SIS"/>
    <property type="match status" value="2"/>
</dbReference>
<feature type="active site" description="Nucleophile; for GATase activity" evidence="9">
    <location>
        <position position="2"/>
    </location>
</feature>
<dbReference type="SUPFAM" id="SSF53697">
    <property type="entry name" value="SIS domain"/>
    <property type="match status" value="1"/>
</dbReference>
<evidence type="ECO:0000256" key="6">
    <source>
        <dbReference type="ARBA" id="ARBA00022737"/>
    </source>
</evidence>
<evidence type="ECO:0000256" key="1">
    <source>
        <dbReference type="ARBA" id="ARBA00001031"/>
    </source>
</evidence>
<dbReference type="GO" id="GO:0006002">
    <property type="term" value="P:fructose 6-phosphate metabolic process"/>
    <property type="evidence" value="ECO:0007669"/>
    <property type="project" value="TreeGrafter"/>
</dbReference>
<reference evidence="13" key="1">
    <citation type="journal article" date="2020" name="mSystems">
        <title>Genome- and Community-Level Interaction Insights into Carbon Utilization and Element Cycling Functions of Hydrothermarchaeota in Hydrothermal Sediment.</title>
        <authorList>
            <person name="Zhou Z."/>
            <person name="Liu Y."/>
            <person name="Xu W."/>
            <person name="Pan J."/>
            <person name="Luo Z.H."/>
            <person name="Li M."/>
        </authorList>
    </citation>
    <scope>NUCLEOTIDE SEQUENCE [LARGE SCALE GENOMIC DNA]</scope>
    <source>
        <strain evidence="13">SpSt-613</strain>
        <strain evidence="12">SpSt-669</strain>
    </source>
</reference>
<dbReference type="CDD" id="cd00714">
    <property type="entry name" value="GFAT"/>
    <property type="match status" value="1"/>
</dbReference>
<evidence type="ECO:0000313" key="13">
    <source>
        <dbReference type="EMBL" id="HGN89624.1"/>
    </source>
</evidence>
<dbReference type="GO" id="GO:0005975">
    <property type="term" value="P:carbohydrate metabolic process"/>
    <property type="evidence" value="ECO:0007669"/>
    <property type="project" value="UniProtKB-UniRule"/>
</dbReference>
<feature type="domain" description="Glutamine amidotransferase type-2" evidence="10">
    <location>
        <begin position="2"/>
        <end position="219"/>
    </location>
</feature>
<comment type="caution">
    <text evidence="13">The sequence shown here is derived from an EMBL/GenBank/DDBJ whole genome shotgun (WGS) entry which is preliminary data.</text>
</comment>
<proteinExistence type="inferred from homology"/>
<evidence type="ECO:0000313" key="12">
    <source>
        <dbReference type="EMBL" id="HGL40098.1"/>
    </source>
</evidence>
<feature type="domain" description="SIS" evidence="11">
    <location>
        <begin position="454"/>
        <end position="595"/>
    </location>
</feature>
<name>A0A7C4DYT3_CALS0</name>
<evidence type="ECO:0000256" key="2">
    <source>
        <dbReference type="ARBA" id="ARBA00012916"/>
    </source>
</evidence>
<dbReference type="EMBL" id="DTCM01000004">
    <property type="protein sequence ID" value="HGL40098.1"/>
    <property type="molecule type" value="Genomic_DNA"/>
</dbReference>
<evidence type="ECO:0000256" key="9">
    <source>
        <dbReference type="HAMAP-Rule" id="MF_00164"/>
    </source>
</evidence>
<organism evidence="13">
    <name type="scientific">Caldiarchaeum subterraneum</name>
    <dbReference type="NCBI Taxonomy" id="311458"/>
    <lineage>
        <taxon>Archaea</taxon>
        <taxon>Nitrososphaerota</taxon>
        <taxon>Candidatus Caldarchaeales</taxon>
        <taxon>Candidatus Caldarchaeaceae</taxon>
        <taxon>Candidatus Caldarchaeum</taxon>
    </lineage>
</organism>
<dbReference type="GO" id="GO:0097367">
    <property type="term" value="F:carbohydrate derivative binding"/>
    <property type="evidence" value="ECO:0007669"/>
    <property type="project" value="InterPro"/>
</dbReference>
<keyword evidence="7" id="KW-0315">Glutamine amidotransferase</keyword>
<dbReference type="EMBL" id="DTAD01000009">
    <property type="protein sequence ID" value="HGN89624.1"/>
    <property type="molecule type" value="Genomic_DNA"/>
</dbReference>
<dbReference type="InterPro" id="IPR035490">
    <property type="entry name" value="GlmS/FrlB_SIS"/>
</dbReference>
<dbReference type="GO" id="GO:0006047">
    <property type="term" value="P:UDP-N-acetylglucosamine metabolic process"/>
    <property type="evidence" value="ECO:0007669"/>
    <property type="project" value="TreeGrafter"/>
</dbReference>
<dbReference type="CDD" id="cd05009">
    <property type="entry name" value="SIS_GlmS_GlmD_2"/>
    <property type="match status" value="1"/>
</dbReference>
<keyword evidence="9" id="KW-0963">Cytoplasm</keyword>
<keyword evidence="6" id="KW-0677">Repeat</keyword>
<dbReference type="PROSITE" id="PS51278">
    <property type="entry name" value="GATASE_TYPE_2"/>
    <property type="match status" value="1"/>
</dbReference>
<comment type="subunit">
    <text evidence="9">Homodimer.</text>
</comment>
<keyword evidence="4 9" id="KW-0032">Aminotransferase</keyword>
<comment type="catalytic activity">
    <reaction evidence="1 9">
        <text>D-fructose 6-phosphate + L-glutamine = D-glucosamine 6-phosphate + L-glutamate</text>
        <dbReference type="Rhea" id="RHEA:13237"/>
        <dbReference type="ChEBI" id="CHEBI:29985"/>
        <dbReference type="ChEBI" id="CHEBI:58359"/>
        <dbReference type="ChEBI" id="CHEBI:58725"/>
        <dbReference type="ChEBI" id="CHEBI:61527"/>
        <dbReference type="EC" id="2.6.1.16"/>
    </reaction>
</comment>
<dbReference type="SUPFAM" id="SSF56235">
    <property type="entry name" value="N-terminal nucleophile aminohydrolases (Ntn hydrolases)"/>
    <property type="match status" value="1"/>
</dbReference>
<keyword evidence="5 9" id="KW-0808">Transferase</keyword>
<accession>A0A7C4DYT3</accession>
<dbReference type="HAMAP" id="MF_00164">
    <property type="entry name" value="GlmS"/>
    <property type="match status" value="1"/>
</dbReference>
<dbReference type="GO" id="GO:0005737">
    <property type="term" value="C:cytoplasm"/>
    <property type="evidence" value="ECO:0007669"/>
    <property type="project" value="UniProtKB-SubCell"/>
</dbReference>
<dbReference type="Gene3D" id="3.60.20.10">
    <property type="entry name" value="Glutamine Phosphoribosylpyrophosphate, subunit 1, domain 1"/>
    <property type="match status" value="1"/>
</dbReference>
<dbReference type="Gene3D" id="3.40.50.10490">
    <property type="entry name" value="Glucose-6-phosphate isomerase like protein, domain 1"/>
    <property type="match status" value="2"/>
</dbReference>
<sequence>MCGIVGYVGAGTAAPILVRGLKRLEYRGYDSAGVATIAENVLLVEKDAGKVDELNAKLSLDRMPGNIGIAHTRWATHGAPSKVNAHPHTDCTRTVAVVHNGVLENFLQLRKELIDLNHNIVSKTDTEVVPHLIEDFMKRGMGFEEAFVNTVRRLEGSYALAAICLREPDLIMVARKEAPLIIGVGDGFNMIASDMTALIEMTNQMVFLHDGDAAAVRANGYKVFRVADGQIVERPVKTVALTVEMAEKQGHPHFMLKEIFEQPNSLRDALRTQREYVDLLAELLDKGRVVFLLGAGTSYNACLAGSYLFSAVARIPSYPVIASEFVANYGGAVGADTVILAVSQSGETADVLNALDFARMRACTILGLTNTVGSTLTRVSRAYVLQNSGPEIGVAATKTFTSQVLVLAQIALRLSRLRGKISQFEMDEFGHELSKIPKLVEEVLLTAPAKVKELAETLVNSPFLLILGRGMSVSTAYEGRLKVMELSYIPCIAYPSGESKHGPISVIEEKIPVIFVAPPDEFRKQNISSIMEMKARGAKIIVFGDKEDEELRSLADHYIGLPKTHPLLSPIIYTVPFQLLAYYLAVLKGYDPDKPRNLAKSVTVL</sequence>
<evidence type="ECO:0000256" key="8">
    <source>
        <dbReference type="ARBA" id="ARBA00055466"/>
    </source>
</evidence>
<dbReference type="Pfam" id="PF13522">
    <property type="entry name" value="GATase_6"/>
    <property type="match status" value="1"/>
</dbReference>
<feature type="active site" description="For Fru-6P isomerization activity" evidence="9">
    <location>
        <position position="600"/>
    </location>
</feature>
<comment type="subcellular location">
    <subcellularLocation>
        <location evidence="9">Cytoplasm</location>
    </subcellularLocation>
</comment>
<dbReference type="NCBIfam" id="NF001484">
    <property type="entry name" value="PRK00331.1"/>
    <property type="match status" value="1"/>
</dbReference>
<comment type="function">
    <text evidence="8 9">Catalyzes the first step in hexosamine metabolism, converting fructose-6P into glucosamine-6P using glutamine as a nitrogen source.</text>
</comment>
<dbReference type="InterPro" id="IPR017932">
    <property type="entry name" value="GATase_2_dom"/>
</dbReference>
<dbReference type="InterPro" id="IPR001347">
    <property type="entry name" value="SIS_dom"/>
</dbReference>